<dbReference type="GO" id="GO:0006260">
    <property type="term" value="P:DNA replication"/>
    <property type="evidence" value="ECO:0007669"/>
    <property type="project" value="TreeGrafter"/>
</dbReference>
<gene>
    <name evidence="2" type="ORF">SDC9_179706</name>
</gene>
<keyword evidence="2" id="KW-0547">Nucleotide-binding</keyword>
<accession>A0A645H0L6</accession>
<dbReference type="Gene3D" id="3.40.50.300">
    <property type="entry name" value="P-loop containing nucleotide triphosphate hydrolases"/>
    <property type="match status" value="1"/>
</dbReference>
<evidence type="ECO:0000313" key="2">
    <source>
        <dbReference type="EMBL" id="MPN32230.1"/>
    </source>
</evidence>
<comment type="caution">
    <text evidence="2">The sequence shown here is derived from an EMBL/GenBank/DDBJ whole genome shotgun (WGS) entry which is preliminary data.</text>
</comment>
<sequence>MELASCNYIPHARNIIIIGPTGAGKSYLAQALGQSACRRLLPTRYIQLSDLLDELKMAREKSMETFYRVRKAFTKVRVLIIDEWLLFPITEEDAQLLLWIIDRRHSHQSTIIASQYEPAEWLDQIPIPVAAEAITDRLAAQAYKIIIRGNTSKRLVG</sequence>
<feature type="domain" description="AAA+ ATPase" evidence="1">
    <location>
        <begin position="11"/>
        <end position="144"/>
    </location>
</feature>
<dbReference type="InterPro" id="IPR027417">
    <property type="entry name" value="P-loop_NTPase"/>
</dbReference>
<evidence type="ECO:0000259" key="1">
    <source>
        <dbReference type="SMART" id="SM00382"/>
    </source>
</evidence>
<proteinExistence type="predicted"/>
<dbReference type="GO" id="GO:0005524">
    <property type="term" value="F:ATP binding"/>
    <property type="evidence" value="ECO:0007669"/>
    <property type="project" value="UniProtKB-KW"/>
</dbReference>
<dbReference type="EMBL" id="VSSQ01084116">
    <property type="protein sequence ID" value="MPN32230.1"/>
    <property type="molecule type" value="Genomic_DNA"/>
</dbReference>
<dbReference type="SUPFAM" id="SSF52540">
    <property type="entry name" value="P-loop containing nucleoside triphosphate hydrolases"/>
    <property type="match status" value="1"/>
</dbReference>
<dbReference type="SMART" id="SM00382">
    <property type="entry name" value="AAA"/>
    <property type="match status" value="1"/>
</dbReference>
<dbReference type="PANTHER" id="PTHR30050">
    <property type="entry name" value="CHROMOSOMAL REPLICATION INITIATOR PROTEIN DNAA"/>
    <property type="match status" value="1"/>
</dbReference>
<keyword evidence="2" id="KW-0067">ATP-binding</keyword>
<dbReference type="PANTHER" id="PTHR30050:SF4">
    <property type="entry name" value="ATP-BINDING PROTEIN RV3427C IN INSERTION SEQUENCE-RELATED"/>
    <property type="match status" value="1"/>
</dbReference>
<organism evidence="2">
    <name type="scientific">bioreactor metagenome</name>
    <dbReference type="NCBI Taxonomy" id="1076179"/>
    <lineage>
        <taxon>unclassified sequences</taxon>
        <taxon>metagenomes</taxon>
        <taxon>ecological metagenomes</taxon>
    </lineage>
</organism>
<dbReference type="CDD" id="cd00009">
    <property type="entry name" value="AAA"/>
    <property type="match status" value="1"/>
</dbReference>
<dbReference type="AlphaFoldDB" id="A0A645H0L6"/>
<protein>
    <submittedName>
        <fullName evidence="2">Insertion sequence IS5376 putative ATP-binding protein</fullName>
    </submittedName>
</protein>
<dbReference type="InterPro" id="IPR002611">
    <property type="entry name" value="IstB_ATP-bd"/>
</dbReference>
<name>A0A645H0L6_9ZZZZ</name>
<reference evidence="2" key="1">
    <citation type="submission" date="2019-08" db="EMBL/GenBank/DDBJ databases">
        <authorList>
            <person name="Kucharzyk K."/>
            <person name="Murdoch R.W."/>
            <person name="Higgins S."/>
            <person name="Loffler F."/>
        </authorList>
    </citation>
    <scope>NUCLEOTIDE SEQUENCE</scope>
</reference>
<dbReference type="InterPro" id="IPR003593">
    <property type="entry name" value="AAA+_ATPase"/>
</dbReference>
<dbReference type="Pfam" id="PF01695">
    <property type="entry name" value="IstB_IS21"/>
    <property type="match status" value="1"/>
</dbReference>